<evidence type="ECO:0000313" key="3">
    <source>
        <dbReference type="Proteomes" id="UP000268094"/>
    </source>
</evidence>
<dbReference type="EMBL" id="RAVZ01000013">
    <property type="protein sequence ID" value="RKG93161.1"/>
    <property type="molecule type" value="Genomic_DNA"/>
</dbReference>
<gene>
    <name evidence="2" type="ORF">D7V88_03725</name>
</gene>
<dbReference type="RefSeq" id="WP_120539202.1">
    <property type="nucleotide sequence ID" value="NZ_RAVZ01000013.1"/>
</dbReference>
<comment type="caution">
    <text evidence="2">The sequence shown here is derived from an EMBL/GenBank/DDBJ whole genome shotgun (WGS) entry which is preliminary data.</text>
</comment>
<organism evidence="2 3">
    <name type="scientific">Corallococcus terminator</name>
    <dbReference type="NCBI Taxonomy" id="2316733"/>
    <lineage>
        <taxon>Bacteria</taxon>
        <taxon>Pseudomonadati</taxon>
        <taxon>Myxococcota</taxon>
        <taxon>Myxococcia</taxon>
        <taxon>Myxococcales</taxon>
        <taxon>Cystobacterineae</taxon>
        <taxon>Myxococcaceae</taxon>
        <taxon>Corallococcus</taxon>
    </lineage>
</organism>
<reference evidence="3" key="1">
    <citation type="submission" date="2018-09" db="EMBL/GenBank/DDBJ databases">
        <authorList>
            <person name="Livingstone P.G."/>
            <person name="Whitworth D.E."/>
        </authorList>
    </citation>
    <scope>NUCLEOTIDE SEQUENCE [LARGE SCALE GENOMIC DNA]</scope>
    <source>
        <strain evidence="3">CA054A</strain>
    </source>
</reference>
<dbReference type="AlphaFoldDB" id="A0A3A8JRU7"/>
<accession>A0A3A8JRU7</accession>
<feature type="domain" description="Immunity MXAN-0049 protein" evidence="1">
    <location>
        <begin position="45"/>
        <end position="184"/>
    </location>
</feature>
<proteinExistence type="predicted"/>
<protein>
    <recommendedName>
        <fullName evidence="1">Immunity MXAN-0049 protein domain-containing protein</fullName>
    </recommendedName>
</protein>
<dbReference type="Proteomes" id="UP000268094">
    <property type="component" value="Unassembled WGS sequence"/>
</dbReference>
<keyword evidence="3" id="KW-1185">Reference proteome</keyword>
<evidence type="ECO:0000313" key="2">
    <source>
        <dbReference type="EMBL" id="RKG93161.1"/>
    </source>
</evidence>
<dbReference type="InterPro" id="IPR012433">
    <property type="entry name" value="Imm11"/>
</dbReference>
<dbReference type="Pfam" id="PF07791">
    <property type="entry name" value="Imm11"/>
    <property type="match status" value="1"/>
</dbReference>
<evidence type="ECO:0000259" key="1">
    <source>
        <dbReference type="Pfam" id="PF07791"/>
    </source>
</evidence>
<sequence length="191" mass="20877">MPDSYYVLGVQDPDVGDRARLIYTRDHPLRSWMTGARFDRPPPEPIPLKLRGTDEEGWVLGDLWLTPITVMSRRLHEALLRAGVDNLETYAVELTDPEAGTVYQDFVAFNLIGRVAAADAGSTRFAPGTKERTVSADIDSLAIDPARALGARMFRLAESVNAILVHAAVKEAIESAGISTLTFLAPEDWAG</sequence>
<dbReference type="OrthoDB" id="5519516at2"/>
<name>A0A3A8JRU7_9BACT</name>